<organism evidence="10 11">
    <name type="scientific">Bacteroides sedimenti</name>
    <dbReference type="NCBI Taxonomy" id="2136147"/>
    <lineage>
        <taxon>Bacteria</taxon>
        <taxon>Pseudomonadati</taxon>
        <taxon>Bacteroidota</taxon>
        <taxon>Bacteroidia</taxon>
        <taxon>Bacteroidales</taxon>
        <taxon>Bacteroidaceae</taxon>
        <taxon>Bacteroides</taxon>
    </lineage>
</organism>
<dbReference type="InterPro" id="IPR008979">
    <property type="entry name" value="Galactose-bd-like_sf"/>
</dbReference>
<dbReference type="InterPro" id="IPR039174">
    <property type="entry name" value="Chondroitin_ABC_lyase"/>
</dbReference>
<name>A0ABN6Z027_9BACE</name>
<dbReference type="InterPro" id="IPR015176">
    <property type="entry name" value="Lyase_N"/>
</dbReference>
<evidence type="ECO:0000256" key="1">
    <source>
        <dbReference type="ARBA" id="ARBA00001913"/>
    </source>
</evidence>
<evidence type="ECO:0000256" key="4">
    <source>
        <dbReference type="ARBA" id="ARBA00022837"/>
    </source>
</evidence>
<proteinExistence type="inferred from homology"/>
<dbReference type="InterPro" id="IPR003159">
    <property type="entry name" value="Lyase_8_central_dom"/>
</dbReference>
<evidence type="ECO:0000313" key="11">
    <source>
        <dbReference type="Proteomes" id="UP001496674"/>
    </source>
</evidence>
<gene>
    <name evidence="10" type="primary">chonabc_1</name>
    <name evidence="10" type="ORF">BSYN_01750</name>
</gene>
<feature type="domain" description="Polysaccharide lyase family 8 central" evidence="6">
    <location>
        <begin position="602"/>
        <end position="759"/>
    </location>
</feature>
<evidence type="ECO:0000259" key="7">
    <source>
        <dbReference type="Pfam" id="PF02884"/>
    </source>
</evidence>
<feature type="domain" description="Lyase N-terminal" evidence="8">
    <location>
        <begin position="25"/>
        <end position="167"/>
    </location>
</feature>
<dbReference type="PANTHER" id="PTHR37322">
    <property type="match status" value="1"/>
</dbReference>
<dbReference type="Proteomes" id="UP001496674">
    <property type="component" value="Chromosome"/>
</dbReference>
<dbReference type="SUPFAM" id="SSF49785">
    <property type="entry name" value="Galactose-binding domain-like"/>
    <property type="match status" value="1"/>
</dbReference>
<keyword evidence="11" id="KW-1185">Reference proteome</keyword>
<dbReference type="Gene3D" id="1.50.10.100">
    <property type="entry name" value="Chondroitin AC/alginate lyase"/>
    <property type="match status" value="1"/>
</dbReference>
<dbReference type="InterPro" id="IPR015177">
    <property type="entry name" value="Lyase_catalyt"/>
</dbReference>
<dbReference type="Pfam" id="PF09092">
    <property type="entry name" value="Lyase_N"/>
    <property type="match status" value="1"/>
</dbReference>
<protein>
    <submittedName>
        <fullName evidence="10">Chondroitin sulfate ABC exolyase</fullName>
    </submittedName>
</protein>
<feature type="domain" description="Polysaccharide lyase family 8 C-terminal" evidence="7">
    <location>
        <begin position="849"/>
        <end position="911"/>
    </location>
</feature>
<comment type="subunit">
    <text evidence="3">Monomer.</text>
</comment>
<reference evidence="10 11" key="1">
    <citation type="submission" date="2023-04" db="EMBL/GenBank/DDBJ databases">
        <title>Draft genome sequence of acteroides sedimenti strain YN3PY1.</title>
        <authorList>
            <person name="Yoshida N."/>
        </authorList>
    </citation>
    <scope>NUCLEOTIDE SEQUENCE [LARGE SCALE GENOMIC DNA]</scope>
    <source>
        <strain evidence="10 11">YN3PY1</strain>
    </source>
</reference>
<evidence type="ECO:0000259" key="6">
    <source>
        <dbReference type="Pfam" id="PF02278"/>
    </source>
</evidence>
<dbReference type="PANTHER" id="PTHR37322:SF3">
    <property type="entry name" value="CHONDROITIN SULFATE ABC EXOLYASE"/>
    <property type="match status" value="1"/>
</dbReference>
<dbReference type="Pfam" id="PF09093">
    <property type="entry name" value="Lyase_catalyt"/>
    <property type="match status" value="1"/>
</dbReference>
<dbReference type="SUPFAM" id="SSF48230">
    <property type="entry name" value="Chondroitin AC/alginate lyase"/>
    <property type="match status" value="1"/>
</dbReference>
<evidence type="ECO:0000256" key="5">
    <source>
        <dbReference type="ARBA" id="ARBA00023239"/>
    </source>
</evidence>
<evidence type="ECO:0000259" key="8">
    <source>
        <dbReference type="Pfam" id="PF09092"/>
    </source>
</evidence>
<dbReference type="InterPro" id="IPR014718">
    <property type="entry name" value="GH-type_carb-bd"/>
</dbReference>
<dbReference type="InterPro" id="IPR004103">
    <property type="entry name" value="Lyase_8_C"/>
</dbReference>
<accession>A0ABN6Z027</accession>
<dbReference type="Gene3D" id="2.60.120.430">
    <property type="entry name" value="Galactose-binding lectin"/>
    <property type="match status" value="1"/>
</dbReference>
<dbReference type="Pfam" id="PF02278">
    <property type="entry name" value="Lyase_8"/>
    <property type="match status" value="1"/>
</dbReference>
<dbReference type="SUPFAM" id="SSF74650">
    <property type="entry name" value="Galactose mutarotase-like"/>
    <property type="match status" value="1"/>
</dbReference>
<dbReference type="Pfam" id="PF02884">
    <property type="entry name" value="Lyase_8_C"/>
    <property type="match status" value="1"/>
</dbReference>
<dbReference type="EMBL" id="AP028055">
    <property type="protein sequence ID" value="BEG97910.1"/>
    <property type="molecule type" value="Genomic_DNA"/>
</dbReference>
<evidence type="ECO:0000313" key="10">
    <source>
        <dbReference type="EMBL" id="BEG97910.1"/>
    </source>
</evidence>
<dbReference type="Gene3D" id="2.70.98.10">
    <property type="match status" value="1"/>
</dbReference>
<feature type="domain" description="Lyase catalytic" evidence="9">
    <location>
        <begin position="298"/>
        <end position="535"/>
    </location>
</feature>
<evidence type="ECO:0000256" key="2">
    <source>
        <dbReference type="ARBA" id="ARBA00006699"/>
    </source>
</evidence>
<evidence type="ECO:0000259" key="9">
    <source>
        <dbReference type="Pfam" id="PF09093"/>
    </source>
</evidence>
<dbReference type="Gene3D" id="2.60.220.10">
    <property type="entry name" value="Polysaccharide lyase family 8-like, C-terminal"/>
    <property type="match status" value="1"/>
</dbReference>
<keyword evidence="4" id="KW-0106">Calcium</keyword>
<evidence type="ECO:0000256" key="3">
    <source>
        <dbReference type="ARBA" id="ARBA00011245"/>
    </source>
</evidence>
<comment type="cofactor">
    <cofactor evidence="1">
        <name>Ca(2+)</name>
        <dbReference type="ChEBI" id="CHEBI:29108"/>
    </cofactor>
</comment>
<dbReference type="SUPFAM" id="SSF49863">
    <property type="entry name" value="Hyaluronate lyase-like, C-terminal domain"/>
    <property type="match status" value="1"/>
</dbReference>
<dbReference type="InterPro" id="IPR008929">
    <property type="entry name" value="Chondroitin_lyas"/>
</dbReference>
<keyword evidence="5" id="KW-0456">Lyase</keyword>
<dbReference type="InterPro" id="IPR011071">
    <property type="entry name" value="Lyase_8-like_C"/>
</dbReference>
<dbReference type="InterPro" id="IPR011013">
    <property type="entry name" value="Gal_mutarotase_sf_dom"/>
</dbReference>
<sequence length="1065" mass="117814">MKNKFIYPLILTLLFGAKTSLFGAVISFEDNTVPAGWSAEKGSLAVSTVKAKLGNYSLRWNWQAGDAMNAVNADGLAAASTLKGGGISVWVYNSAATNQPAVFSFYNSSNQKKCEISFNLNFRGWRCLWADFGRDMGHDLTALTTMKVSAPASGSGTLYFDFLEFRAISWEKMSDFQYKVNLYDGINDYLAIRNTPPAAPVTPTDEERNAFGLIKERMDKWYLGDGTNSSDASYAKRLNAVKSYVKTGVTNFGRNITLTQAEDGTVNGPGLFPMDYHGTTVDGVALTSFRGVNENYLLQLAYDFRMNGTTASRDNLLKAYDWYYDQGWADGSALGTLRFEMLRSAGFFHSAFLMRDQLTDEQFKRIFDSFNWYTLFGTVYKDTQNDGELADYIRTLAYPKLCYALTLKDEAQRTAAMKAFQGYMDHALKTAPGFLGTLKPDGSGYHHHAPYYSAYYPDVLYAGCLLYYMLHDTPFALSQESYQNLKKALLTFRFFSGEYNVPVATCGRFPNQTDVLQQLLPAFAYLILSEDTPDTELLGAYKRLWNPDQALVNAYISKARTDICYSNSLGEMDALIEASNLNAAAAESNPVGTKFLPFSGLLVVRQNDWMVTVKGFSKYIWDFEASTTENIYGRYLSYGQTEYSDLKNHYRSYDGSNANWDWRQLPGTTAKALSTTSLDFNKVGKHRCFSDSPFLGGIGFDDRCAVFSNRLHDITFDKSFYADKSVFVFGNALYCMGSGINSSSTTVQFNTTLFQNRLDVNASPFYLNGNEITGDVSSVSGNPVIKDNFGNAFIVNEGLTDIKKNATYCMAYINHGKILSDGKYAYTWLIGADDNLINNYKNSSPIILLKQDNTAHAVYHAGEKVLAASLFRGYTVVDAREIHQANKPLIVMMKEKEGGMYEVAITNPDMDREIPFAATNDNVTDAMAAVPGTASTITLELNGTFEKADGNSGVSVTSSKGITTLSYDSSKDGETYRVVLKSLTSGINNLQNSQAIVSTVGNRVVVSFPDSCEHSVELIQSDGTLLASKQEASAVSTLDMADCGKGVYMVRVMTGGKTLMFKVLR</sequence>
<dbReference type="RefSeq" id="WP_353332387.1">
    <property type="nucleotide sequence ID" value="NZ_AP028055.1"/>
</dbReference>
<comment type="similarity">
    <text evidence="2">Belongs to the polysaccharide lyase 8 family.</text>
</comment>